<sequence length="291" mass="32539">MSKDLSSISGDDLHWVKSGVTGIDRDELFSGVLIAFIVELDWETFLLPPSHESHLECLQKASAKAEQAMDLVRLNYCNPMVVQTFPNVSGFHKESGFTAGLFYTLSDNESYLIAGEVVPSALVRGLGLELDQFACVELVQGGQVGMIARHALRLYSGALTASTETLKFIQLMNLIEYIASPFEYRKMVEVKKRIARHVAKDADDYNDILEDFKLLTSKPGSAAGPNNGLRHNIIHMGQNIEDLIGPEERAKMFRRLISYTAIPINDMIRLSAEDWEALENYRADRKNEIGL</sequence>
<comment type="caution">
    <text evidence="1">The sequence shown here is derived from an EMBL/GenBank/DDBJ whole genome shotgun (WGS) entry which is preliminary data.</text>
</comment>
<reference evidence="1 2" key="1">
    <citation type="submission" date="2019-12" db="EMBL/GenBank/DDBJ databases">
        <title>Litoreibacter badius sp. nov., a novel bacteriochlorophyll a-containing bacterium in the genus Litoreibacter.</title>
        <authorList>
            <person name="Kanamuro M."/>
            <person name="Takabe Y."/>
            <person name="Mori K."/>
            <person name="Takaichi S."/>
            <person name="Hanada S."/>
        </authorList>
    </citation>
    <scope>NUCLEOTIDE SEQUENCE [LARGE SCALE GENOMIC DNA]</scope>
    <source>
        <strain evidence="1 2">K6</strain>
    </source>
</reference>
<organism evidence="1 2">
    <name type="scientific">Litoreibacter roseus</name>
    <dbReference type="NCBI Taxonomy" id="2601869"/>
    <lineage>
        <taxon>Bacteria</taxon>
        <taxon>Pseudomonadati</taxon>
        <taxon>Pseudomonadota</taxon>
        <taxon>Alphaproteobacteria</taxon>
        <taxon>Rhodobacterales</taxon>
        <taxon>Roseobacteraceae</taxon>
        <taxon>Litoreibacter</taxon>
    </lineage>
</organism>
<evidence type="ECO:0000313" key="1">
    <source>
        <dbReference type="EMBL" id="GFE64935.1"/>
    </source>
</evidence>
<dbReference type="EMBL" id="BLJE01000002">
    <property type="protein sequence ID" value="GFE64935.1"/>
    <property type="molecule type" value="Genomic_DNA"/>
</dbReference>
<protein>
    <submittedName>
        <fullName evidence="1">Uncharacterized protein</fullName>
    </submittedName>
</protein>
<name>A0A6N6JFM2_9RHOB</name>
<keyword evidence="2" id="KW-1185">Reference proteome</keyword>
<accession>A0A6N6JFM2</accession>
<evidence type="ECO:0000313" key="2">
    <source>
        <dbReference type="Proteomes" id="UP000436822"/>
    </source>
</evidence>
<dbReference type="AlphaFoldDB" id="A0A6N6JFM2"/>
<gene>
    <name evidence="1" type="ORF">KIN_20090</name>
</gene>
<proteinExistence type="predicted"/>
<dbReference type="Proteomes" id="UP000436822">
    <property type="component" value="Unassembled WGS sequence"/>
</dbReference>